<dbReference type="Proteomes" id="UP000215616">
    <property type="component" value="Unassembled WGS sequence"/>
</dbReference>
<dbReference type="GO" id="GO:0004519">
    <property type="term" value="F:endonuclease activity"/>
    <property type="evidence" value="ECO:0007669"/>
    <property type="project" value="UniProtKB-KW"/>
</dbReference>
<dbReference type="EMBL" id="NCDQ01000576">
    <property type="protein sequence ID" value="OYW97913.1"/>
    <property type="molecule type" value="Genomic_DNA"/>
</dbReference>
<accession>A0A258CRC1</accession>
<proteinExistence type="predicted"/>
<evidence type="ECO:0000313" key="1">
    <source>
        <dbReference type="EMBL" id="OYW97913.1"/>
    </source>
</evidence>
<dbReference type="AlphaFoldDB" id="A0A258CRC1"/>
<keyword evidence="1" id="KW-0255">Endonuclease</keyword>
<evidence type="ECO:0000313" key="2">
    <source>
        <dbReference type="Proteomes" id="UP000215616"/>
    </source>
</evidence>
<gene>
    <name evidence="1" type="ORF">B7Z12_20775</name>
</gene>
<feature type="non-terminal residue" evidence="1">
    <location>
        <position position="1"/>
    </location>
</feature>
<sequence>SKSRCFDPFPFPAATEAQKAVIRDLAEELDAHRKRVLAAHEHLTLTGLYNVLERLRAGARPADLDPKERRIFDDGLVLILKELHDQIDAAVADAYGWPVDLPEEEVLARLVALNKARAAEEKRGLVRWLRPDYQIPRFGSAKEKAEQLEADLGSDTPDAAPGARLAFPKDDRAQTAVVMAALFEAAGPLDAAAIAATFKPAPKVRAQVADVLLALFRIGLVSSPDGKTYALRRAA</sequence>
<reference evidence="1 2" key="1">
    <citation type="submission" date="2017-03" db="EMBL/GenBank/DDBJ databases">
        <title>Lifting the veil on microbial sulfur biogeochemistry in mining wastewaters.</title>
        <authorList>
            <person name="Kantor R.S."/>
            <person name="Colenbrander Nelson T."/>
            <person name="Marshall S."/>
            <person name="Bennett D."/>
            <person name="Apte S."/>
            <person name="Camacho D."/>
            <person name="Thomas B.C."/>
            <person name="Warren L.A."/>
            <person name="Banfield J.F."/>
        </authorList>
    </citation>
    <scope>NUCLEOTIDE SEQUENCE [LARGE SCALE GENOMIC DNA]</scope>
    <source>
        <strain evidence="1">32-67-7</strain>
    </source>
</reference>
<keyword evidence="1" id="KW-0540">Nuclease</keyword>
<comment type="caution">
    <text evidence="1">The sequence shown here is derived from an EMBL/GenBank/DDBJ whole genome shotgun (WGS) entry which is preliminary data.</text>
</comment>
<protein>
    <submittedName>
        <fullName evidence="1">Restriction endonuclease subunit M</fullName>
    </submittedName>
</protein>
<keyword evidence="1" id="KW-0378">Hydrolase</keyword>
<name>A0A258CRC1_CAUVI</name>
<organism evidence="1 2">
    <name type="scientific">Caulobacter vibrioides</name>
    <name type="common">Caulobacter crescentus</name>
    <dbReference type="NCBI Taxonomy" id="155892"/>
    <lineage>
        <taxon>Bacteria</taxon>
        <taxon>Pseudomonadati</taxon>
        <taxon>Pseudomonadota</taxon>
        <taxon>Alphaproteobacteria</taxon>
        <taxon>Caulobacterales</taxon>
        <taxon>Caulobacteraceae</taxon>
        <taxon>Caulobacter</taxon>
    </lineage>
</organism>